<dbReference type="Gene3D" id="3.30.530.20">
    <property type="match status" value="1"/>
</dbReference>
<dbReference type="Proteomes" id="UP000235777">
    <property type="component" value="Unassembled WGS sequence"/>
</dbReference>
<dbReference type="OrthoDB" id="1364128at2"/>
<dbReference type="PANTHER" id="PTHR39332:SF7">
    <property type="entry name" value="SRPBCC FAMILY PROTEIN"/>
    <property type="match status" value="1"/>
</dbReference>
<evidence type="ECO:0000313" key="2">
    <source>
        <dbReference type="Proteomes" id="UP000235777"/>
    </source>
</evidence>
<dbReference type="EMBL" id="PNYC01000002">
    <property type="protein sequence ID" value="PMS38246.1"/>
    <property type="molecule type" value="Genomic_DNA"/>
</dbReference>
<organism evidence="1 2">
    <name type="scientific">Trinickia symbiotica</name>
    <dbReference type="NCBI Taxonomy" id="863227"/>
    <lineage>
        <taxon>Bacteria</taxon>
        <taxon>Pseudomonadati</taxon>
        <taxon>Pseudomonadota</taxon>
        <taxon>Betaproteobacteria</taxon>
        <taxon>Burkholderiales</taxon>
        <taxon>Burkholderiaceae</taxon>
        <taxon>Trinickia</taxon>
    </lineage>
</organism>
<gene>
    <name evidence="1" type="ORF">C0Z20_05625</name>
</gene>
<dbReference type="STRING" id="863227.GCA_000373005_00012"/>
<proteinExistence type="predicted"/>
<comment type="caution">
    <text evidence="1">The sequence shown here is derived from an EMBL/GenBank/DDBJ whole genome shotgun (WGS) entry which is preliminary data.</text>
</comment>
<dbReference type="PANTHER" id="PTHR39332">
    <property type="entry name" value="BLL4707 PROTEIN"/>
    <property type="match status" value="1"/>
</dbReference>
<evidence type="ECO:0000313" key="1">
    <source>
        <dbReference type="EMBL" id="PMS38246.1"/>
    </source>
</evidence>
<dbReference type="Pfam" id="PF10604">
    <property type="entry name" value="Polyketide_cyc2"/>
    <property type="match status" value="1"/>
</dbReference>
<keyword evidence="2" id="KW-1185">Reference proteome</keyword>
<protein>
    <submittedName>
        <fullName evidence="1">SRPBCC family protein</fullName>
    </submittedName>
</protein>
<reference evidence="1 2" key="1">
    <citation type="submission" date="2018-01" db="EMBL/GenBank/DDBJ databases">
        <title>Whole genome analyses suggest that Burkholderia sensu lato contains two further novel genera in the rhizoxinica-symbiotica group Mycetohabitans gen. nov., and Trinickia gen. nov.: implications for the evolution of diazotrophy and nodulation in the Burkholderiaceae.</title>
        <authorList>
            <person name="Estrada-de los Santos P."/>
            <person name="Palmer M."/>
            <person name="Chavez-Ramirez B."/>
            <person name="Beukes C."/>
            <person name="Steenkamp E.T."/>
            <person name="Hirsch A.M."/>
            <person name="Manyaka P."/>
            <person name="Maluk M."/>
            <person name="Lafos M."/>
            <person name="Crook M."/>
            <person name="Gross E."/>
            <person name="Simon M.F."/>
            <person name="Bueno dos Reis Junior F."/>
            <person name="Poole P.S."/>
            <person name="Venter S.N."/>
            <person name="James E.K."/>
        </authorList>
    </citation>
    <scope>NUCLEOTIDE SEQUENCE [LARGE SCALE GENOMIC DNA]</scope>
    <source>
        <strain evidence="1 2">JPY 581</strain>
    </source>
</reference>
<dbReference type="CDD" id="cd07821">
    <property type="entry name" value="PYR_PYL_RCAR_like"/>
    <property type="match status" value="1"/>
</dbReference>
<dbReference type="InterPro" id="IPR023393">
    <property type="entry name" value="START-like_dom_sf"/>
</dbReference>
<sequence length="140" mass="15599">MTIVVTDFIKAPVERVWMIVADFSGLKRWHPEAIRCETVGHGVGALRTVHFRDWWATERLERLDGLERVIKYTVVECSRVANIGVKGCITLTPLSAESTRVDWVAGLDARSEHAADVNMALKAYYPTRIGHLKAALGLLG</sequence>
<dbReference type="SUPFAM" id="SSF55961">
    <property type="entry name" value="Bet v1-like"/>
    <property type="match status" value="1"/>
</dbReference>
<accession>A0A2N7X906</accession>
<dbReference type="InterPro" id="IPR019587">
    <property type="entry name" value="Polyketide_cyclase/dehydratase"/>
</dbReference>
<dbReference type="AlphaFoldDB" id="A0A2N7X906"/>
<name>A0A2N7X906_9BURK</name>
<dbReference type="RefSeq" id="WP_018438504.1">
    <property type="nucleotide sequence ID" value="NZ_KB890164.1"/>
</dbReference>